<reference evidence="2" key="1">
    <citation type="submission" date="2020-04" db="EMBL/GenBank/DDBJ databases">
        <authorList>
            <person name="Chiriac C."/>
            <person name="Salcher M."/>
            <person name="Ghai R."/>
            <person name="Kavagutti S V."/>
        </authorList>
    </citation>
    <scope>NUCLEOTIDE SEQUENCE</scope>
</reference>
<feature type="coiled-coil region" evidence="1">
    <location>
        <begin position="63"/>
        <end position="97"/>
    </location>
</feature>
<name>A0A6J5LY69_9CAUD</name>
<evidence type="ECO:0000313" key="2">
    <source>
        <dbReference type="EMBL" id="CAB4138073.1"/>
    </source>
</evidence>
<proteinExistence type="predicted"/>
<accession>A0A6J5LY69</accession>
<sequence>MGSLTNIDKPVIITVMGDYSKRIDQAYVQIAAVKSKVARRDLMMILRSTEAAYTRLDQESVECRRLHRTTARYNELLKNLEELLNHLEKHITFASLLN</sequence>
<evidence type="ECO:0000256" key="1">
    <source>
        <dbReference type="SAM" id="Coils"/>
    </source>
</evidence>
<protein>
    <submittedName>
        <fullName evidence="2">Uncharacterized protein</fullName>
    </submittedName>
</protein>
<gene>
    <name evidence="2" type="ORF">UFOVP328_266</name>
</gene>
<dbReference type="EMBL" id="LR796341">
    <property type="protein sequence ID" value="CAB4138073.1"/>
    <property type="molecule type" value="Genomic_DNA"/>
</dbReference>
<organism evidence="2">
    <name type="scientific">uncultured Caudovirales phage</name>
    <dbReference type="NCBI Taxonomy" id="2100421"/>
    <lineage>
        <taxon>Viruses</taxon>
        <taxon>Duplodnaviria</taxon>
        <taxon>Heunggongvirae</taxon>
        <taxon>Uroviricota</taxon>
        <taxon>Caudoviricetes</taxon>
        <taxon>Peduoviridae</taxon>
        <taxon>Maltschvirus</taxon>
        <taxon>Maltschvirus maltsch</taxon>
    </lineage>
</organism>
<keyword evidence="1" id="KW-0175">Coiled coil</keyword>